<accession>A0A7G9RSQ5</accession>
<protein>
    <submittedName>
        <fullName evidence="1">Uncharacterized protein</fullName>
    </submittedName>
</protein>
<dbReference type="AlphaFoldDB" id="A0A7G9RSQ5"/>
<keyword evidence="2" id="KW-1185">Reference proteome</keyword>
<proteinExistence type="predicted"/>
<dbReference type="KEGG" id="drg:H9K76_07325"/>
<name>A0A7G9RSQ5_9BURK</name>
<dbReference type="EMBL" id="CP060714">
    <property type="protein sequence ID" value="QNN58630.1"/>
    <property type="molecule type" value="Genomic_DNA"/>
</dbReference>
<sequence length="82" mass="8431">MNQPTHSSDRRTMRAPACAVPYGVGLGAGSGPGEDLVLDSREPLSAGAVRHLSGMGLQTLHSSDWVSSATPDLIFGLALKAS</sequence>
<gene>
    <name evidence="1" type="ORF">H9K76_07325</name>
</gene>
<dbReference type="RefSeq" id="WP_187599174.1">
    <property type="nucleotide sequence ID" value="NZ_CP060714.1"/>
</dbReference>
<evidence type="ECO:0000313" key="2">
    <source>
        <dbReference type="Proteomes" id="UP000515811"/>
    </source>
</evidence>
<evidence type="ECO:0000313" key="1">
    <source>
        <dbReference type="EMBL" id="QNN58630.1"/>
    </source>
</evidence>
<dbReference type="Proteomes" id="UP000515811">
    <property type="component" value="Chromosome"/>
</dbReference>
<organism evidence="1 2">
    <name type="scientific">Diaphorobacter ruginosibacter</name>
    <dbReference type="NCBI Taxonomy" id="1715720"/>
    <lineage>
        <taxon>Bacteria</taxon>
        <taxon>Pseudomonadati</taxon>
        <taxon>Pseudomonadota</taxon>
        <taxon>Betaproteobacteria</taxon>
        <taxon>Burkholderiales</taxon>
        <taxon>Comamonadaceae</taxon>
        <taxon>Diaphorobacter</taxon>
    </lineage>
</organism>
<reference evidence="1 2" key="1">
    <citation type="submission" date="2020-08" db="EMBL/GenBank/DDBJ databases">
        <title>Genome sequence of Diaphorobacter ruginosibacter DSM 27467T.</title>
        <authorList>
            <person name="Hyun D.-W."/>
            <person name="Bae J.-W."/>
        </authorList>
    </citation>
    <scope>NUCLEOTIDE SEQUENCE [LARGE SCALE GENOMIC DNA]</scope>
    <source>
        <strain evidence="1 2">DSM 27467</strain>
    </source>
</reference>